<accession>A0A1U7NQ57</accession>
<evidence type="ECO:0000256" key="4">
    <source>
        <dbReference type="ARBA" id="ARBA00022692"/>
    </source>
</evidence>
<keyword evidence="4 7" id="KW-0812">Transmembrane</keyword>
<dbReference type="Gene3D" id="3.30.70.100">
    <property type="match status" value="1"/>
</dbReference>
<keyword evidence="3" id="KW-1003">Cell membrane</keyword>
<dbReference type="RefSeq" id="WP_076340510.1">
    <property type="nucleotide sequence ID" value="NZ_JBGNFS010000017.1"/>
</dbReference>
<dbReference type="AlphaFoldDB" id="A0A1U7NQ57"/>
<dbReference type="GeneID" id="78274612"/>
<evidence type="ECO:0000256" key="7">
    <source>
        <dbReference type="SAM" id="Phobius"/>
    </source>
</evidence>
<keyword evidence="10" id="KW-1185">Reference proteome</keyword>
<feature type="transmembrane region" description="Helical" evidence="7">
    <location>
        <begin position="6"/>
        <end position="24"/>
    </location>
</feature>
<evidence type="ECO:0000313" key="9">
    <source>
        <dbReference type="EMBL" id="OLU47764.1"/>
    </source>
</evidence>
<gene>
    <name evidence="9" type="ORF">BO225_01450</name>
</gene>
<evidence type="ECO:0000256" key="3">
    <source>
        <dbReference type="ARBA" id="ARBA00022475"/>
    </source>
</evidence>
<keyword evidence="5 7" id="KW-1133">Transmembrane helix</keyword>
<comment type="similarity">
    <text evidence="2">Belongs to the MscS (TC 1.A.23) family.</text>
</comment>
<dbReference type="InterPro" id="IPR023408">
    <property type="entry name" value="MscS_beta-dom_sf"/>
</dbReference>
<protein>
    <recommendedName>
        <fullName evidence="8">Mechanosensitive ion channel MscS domain-containing protein</fullName>
    </recommendedName>
</protein>
<comment type="subcellular location">
    <subcellularLocation>
        <location evidence="1">Cell membrane</location>
        <topology evidence="1">Multi-pass membrane protein</topology>
    </subcellularLocation>
</comment>
<dbReference type="PANTHER" id="PTHR30221:SF1">
    <property type="entry name" value="SMALL-CONDUCTANCE MECHANOSENSITIVE CHANNEL"/>
    <property type="match status" value="1"/>
</dbReference>
<evidence type="ECO:0000256" key="1">
    <source>
        <dbReference type="ARBA" id="ARBA00004651"/>
    </source>
</evidence>
<dbReference type="OrthoDB" id="9809206at2"/>
<name>A0A1U7NQ57_9FIRM</name>
<dbReference type="SUPFAM" id="SSF82861">
    <property type="entry name" value="Mechanosensitive channel protein MscS (YggB), transmembrane region"/>
    <property type="match status" value="1"/>
</dbReference>
<organism evidence="9 10">
    <name type="scientific">Dubosiella newyorkensis</name>
    <dbReference type="NCBI Taxonomy" id="1862672"/>
    <lineage>
        <taxon>Bacteria</taxon>
        <taxon>Bacillati</taxon>
        <taxon>Bacillota</taxon>
        <taxon>Erysipelotrichia</taxon>
        <taxon>Erysipelotrichales</taxon>
        <taxon>Erysipelotrichaceae</taxon>
        <taxon>Dubosiella</taxon>
    </lineage>
</organism>
<dbReference type="Proteomes" id="UP000186705">
    <property type="component" value="Unassembled WGS sequence"/>
</dbReference>
<dbReference type="InterPro" id="IPR011066">
    <property type="entry name" value="MscS_channel_C_sf"/>
</dbReference>
<evidence type="ECO:0000256" key="6">
    <source>
        <dbReference type="ARBA" id="ARBA00023136"/>
    </source>
</evidence>
<dbReference type="InterPro" id="IPR011014">
    <property type="entry name" value="MscS_channel_TM-2"/>
</dbReference>
<dbReference type="InterPro" id="IPR006685">
    <property type="entry name" value="MscS_channel_2nd"/>
</dbReference>
<dbReference type="SUPFAM" id="SSF50182">
    <property type="entry name" value="Sm-like ribonucleoproteins"/>
    <property type="match status" value="1"/>
</dbReference>
<dbReference type="Gene3D" id="1.10.287.1260">
    <property type="match status" value="1"/>
</dbReference>
<dbReference type="InterPro" id="IPR010920">
    <property type="entry name" value="LSM_dom_sf"/>
</dbReference>
<evidence type="ECO:0000259" key="8">
    <source>
        <dbReference type="Pfam" id="PF00924"/>
    </source>
</evidence>
<dbReference type="GO" id="GO:0005886">
    <property type="term" value="C:plasma membrane"/>
    <property type="evidence" value="ECO:0007669"/>
    <property type="project" value="UniProtKB-SubCell"/>
</dbReference>
<dbReference type="STRING" id="1862672.BO225_01450"/>
<comment type="caution">
    <text evidence="9">The sequence shown here is derived from an EMBL/GenBank/DDBJ whole genome shotgun (WGS) entry which is preliminary data.</text>
</comment>
<dbReference type="EMBL" id="MPKA01000042">
    <property type="protein sequence ID" value="OLU47764.1"/>
    <property type="molecule type" value="Genomic_DNA"/>
</dbReference>
<feature type="transmembrane region" description="Helical" evidence="7">
    <location>
        <begin position="45"/>
        <end position="65"/>
    </location>
</feature>
<feature type="transmembrane region" description="Helical" evidence="7">
    <location>
        <begin position="71"/>
        <end position="89"/>
    </location>
</feature>
<evidence type="ECO:0000256" key="2">
    <source>
        <dbReference type="ARBA" id="ARBA00008017"/>
    </source>
</evidence>
<dbReference type="Pfam" id="PF00924">
    <property type="entry name" value="MS_channel_2nd"/>
    <property type="match status" value="1"/>
</dbReference>
<feature type="domain" description="Mechanosensitive ion channel MscS" evidence="8">
    <location>
        <begin position="94"/>
        <end position="158"/>
    </location>
</feature>
<dbReference type="InterPro" id="IPR045275">
    <property type="entry name" value="MscS_archaea/bacteria_type"/>
</dbReference>
<evidence type="ECO:0000256" key="5">
    <source>
        <dbReference type="ARBA" id="ARBA00022989"/>
    </source>
</evidence>
<dbReference type="PANTHER" id="PTHR30221">
    <property type="entry name" value="SMALL-CONDUCTANCE MECHANOSENSITIVE CHANNEL"/>
    <property type="match status" value="1"/>
</dbReference>
<sequence>MKFTAFLIKLGISVLIIFVFFVLAPKVKRFVMNFDKHPQDQGAMMFLGSIVQISIQCIGIIVALGQLGVDTSVIVGAFSAIGLGISLALKNNMANVAGGIQIVLTKPFLIGDYVEIGTYAGTVTSIDTMFMTLLSVNRQEIVVPNATVISEVVVNYSKEKSRRIQIVLSVSNTTDVKAFMNDLVQIMNEEALLLKDPAPYARVSAFLPNGNGINITAFAFAPVEHYWDILFSLNLKFQQLMQEKQIQQPTDALSIKSVEDLQKP</sequence>
<evidence type="ECO:0000313" key="10">
    <source>
        <dbReference type="Proteomes" id="UP000186705"/>
    </source>
</evidence>
<dbReference type="SUPFAM" id="SSF82689">
    <property type="entry name" value="Mechanosensitive channel protein MscS (YggB), C-terminal domain"/>
    <property type="match status" value="1"/>
</dbReference>
<keyword evidence="6 7" id="KW-0472">Membrane</keyword>
<dbReference type="Gene3D" id="2.30.30.60">
    <property type="match status" value="1"/>
</dbReference>
<dbReference type="GO" id="GO:0008381">
    <property type="term" value="F:mechanosensitive monoatomic ion channel activity"/>
    <property type="evidence" value="ECO:0007669"/>
    <property type="project" value="InterPro"/>
</dbReference>
<reference evidence="9 10" key="1">
    <citation type="submission" date="2016-11" db="EMBL/GenBank/DDBJ databases">
        <title>Description of two novel members of the family Erysipelotrichaceae: Ileibacterium lipovorans gen. nov., sp. nov. and Dubosiella newyorkensis, gen. nov., sp. nov.</title>
        <authorList>
            <person name="Cox L.M."/>
            <person name="Sohn J."/>
            <person name="Tyrrell K.L."/>
            <person name="Citron D.M."/>
            <person name="Lawson P.A."/>
            <person name="Patel N.B."/>
            <person name="Iizumi T."/>
            <person name="Perez-Perez G.I."/>
            <person name="Goldstein E.J."/>
            <person name="Blaser M.J."/>
        </authorList>
    </citation>
    <scope>NUCLEOTIDE SEQUENCE [LARGE SCALE GENOMIC DNA]</scope>
    <source>
        <strain evidence="9 10">NYU-BL-A4</strain>
    </source>
</reference>
<proteinExistence type="inferred from homology"/>